<feature type="domain" description="HNH nuclease" evidence="1">
    <location>
        <begin position="58"/>
        <end position="103"/>
    </location>
</feature>
<dbReference type="InterPro" id="IPR044925">
    <property type="entry name" value="His-Me_finger_sf"/>
</dbReference>
<proteinExistence type="predicted"/>
<dbReference type="AlphaFoldDB" id="A0A5J4VTI5"/>
<evidence type="ECO:0000259" key="1">
    <source>
        <dbReference type="Pfam" id="PF13392"/>
    </source>
</evidence>
<reference evidence="2 3" key="1">
    <citation type="submission" date="2019-03" db="EMBL/GenBank/DDBJ databases">
        <title>Single cell metagenomics reveals metabolic interactions within the superorganism composed of flagellate Streblomastix strix and complex community of Bacteroidetes bacteria on its surface.</title>
        <authorList>
            <person name="Treitli S.C."/>
            <person name="Kolisko M."/>
            <person name="Husnik F."/>
            <person name="Keeling P."/>
            <person name="Hampl V."/>
        </authorList>
    </citation>
    <scope>NUCLEOTIDE SEQUENCE [LARGE SCALE GENOMIC DNA]</scope>
    <source>
        <strain evidence="2">ST1C</strain>
    </source>
</reference>
<evidence type="ECO:0000313" key="3">
    <source>
        <dbReference type="Proteomes" id="UP000324800"/>
    </source>
</evidence>
<organism evidence="2 3">
    <name type="scientific">Streblomastix strix</name>
    <dbReference type="NCBI Taxonomy" id="222440"/>
    <lineage>
        <taxon>Eukaryota</taxon>
        <taxon>Metamonada</taxon>
        <taxon>Preaxostyla</taxon>
        <taxon>Oxymonadida</taxon>
        <taxon>Streblomastigidae</taxon>
        <taxon>Streblomastix</taxon>
    </lineage>
</organism>
<evidence type="ECO:0000313" key="2">
    <source>
        <dbReference type="EMBL" id="KAA6385941.1"/>
    </source>
</evidence>
<comment type="caution">
    <text evidence="2">The sequence shown here is derived from an EMBL/GenBank/DDBJ whole genome shotgun (WGS) entry which is preliminary data.</text>
</comment>
<dbReference type="SUPFAM" id="SSF54060">
    <property type="entry name" value="His-Me finger endonucleases"/>
    <property type="match status" value="1"/>
</dbReference>
<protein>
    <recommendedName>
        <fullName evidence="1">HNH nuclease domain-containing protein</fullName>
    </recommendedName>
</protein>
<dbReference type="EMBL" id="SNRW01005030">
    <property type="protein sequence ID" value="KAA6385941.1"/>
    <property type="molecule type" value="Genomic_DNA"/>
</dbReference>
<dbReference type="InterPro" id="IPR003615">
    <property type="entry name" value="HNH_nuc"/>
</dbReference>
<sequence>MTQTETETQFVTLKADEKYEISTQEPWIIRRKEDGFIPKFSQTNSGYLRGRLGGQVHLLHRLVAEQFVTNDDSINKTQIDHKNGVKTDNSITNLRYVSPSDNQKNKSKHNADVIYEYVDEVPDDAITINDYGLHYDYLKATLQSGNKVARQLRCLFLLPYYKLNGTKTVTT</sequence>
<dbReference type="Pfam" id="PF13392">
    <property type="entry name" value="HNH_3"/>
    <property type="match status" value="1"/>
</dbReference>
<gene>
    <name evidence="2" type="ORF">EZS28_018533</name>
</gene>
<dbReference type="Gene3D" id="3.90.75.20">
    <property type="match status" value="1"/>
</dbReference>
<accession>A0A5J4VTI5</accession>
<name>A0A5J4VTI5_9EUKA</name>
<dbReference type="Proteomes" id="UP000324800">
    <property type="component" value="Unassembled WGS sequence"/>
</dbReference>
<dbReference type="OrthoDB" id="406694at2759"/>